<dbReference type="InterPro" id="IPR013249">
    <property type="entry name" value="RNA_pol_sigma70_r4_t2"/>
</dbReference>
<dbReference type="NCBIfam" id="TIGR02937">
    <property type="entry name" value="sigma70-ECF"/>
    <property type="match status" value="1"/>
</dbReference>
<evidence type="ECO:0000256" key="3">
    <source>
        <dbReference type="ARBA" id="ARBA00023082"/>
    </source>
</evidence>
<evidence type="ECO:0000256" key="5">
    <source>
        <dbReference type="ARBA" id="ARBA00023163"/>
    </source>
</evidence>
<dbReference type="PANTHER" id="PTHR43133:SF8">
    <property type="entry name" value="RNA POLYMERASE SIGMA FACTOR HI_1459-RELATED"/>
    <property type="match status" value="1"/>
</dbReference>
<sequence>MTSQAFQAAYLPLAERFWQVAWYILEDAAEADDAVQELFLRLWERRDVLDGIHSPKAYGLILLRNLCLDRLRQRRRLESDGELPECGTPGRQDEAVDERERLAKVLAAVKSLPERQREVLTLRTLDGLSYEEIARRTGLKPLTLRVLLSQARNQLKRKI</sequence>
<evidence type="ECO:0000256" key="1">
    <source>
        <dbReference type="ARBA" id="ARBA00010641"/>
    </source>
</evidence>
<dbReference type="InterPro" id="IPR036388">
    <property type="entry name" value="WH-like_DNA-bd_sf"/>
</dbReference>
<dbReference type="InterPro" id="IPR007627">
    <property type="entry name" value="RNA_pol_sigma70_r2"/>
</dbReference>
<keyword evidence="4" id="KW-0238">DNA-binding</keyword>
<dbReference type="AlphaFoldDB" id="W0FPM1"/>
<keyword evidence="5" id="KW-0804">Transcription</keyword>
<dbReference type="InterPro" id="IPR013324">
    <property type="entry name" value="RNA_pol_sigma_r3/r4-like"/>
</dbReference>
<accession>W0FPM1</accession>
<dbReference type="SUPFAM" id="SSF88946">
    <property type="entry name" value="Sigma2 domain of RNA polymerase sigma factors"/>
    <property type="match status" value="1"/>
</dbReference>
<comment type="similarity">
    <text evidence="1">Belongs to the sigma-70 factor family. ECF subfamily.</text>
</comment>
<dbReference type="GO" id="GO:0006352">
    <property type="term" value="P:DNA-templated transcription initiation"/>
    <property type="evidence" value="ECO:0007669"/>
    <property type="project" value="InterPro"/>
</dbReference>
<dbReference type="CDD" id="cd06171">
    <property type="entry name" value="Sigma70_r4"/>
    <property type="match status" value="1"/>
</dbReference>
<name>W0FPM1_9BACT</name>
<dbReference type="Gene3D" id="1.10.10.10">
    <property type="entry name" value="Winged helix-like DNA-binding domain superfamily/Winged helix DNA-binding domain"/>
    <property type="match status" value="1"/>
</dbReference>
<evidence type="ECO:0000256" key="4">
    <source>
        <dbReference type="ARBA" id="ARBA00023125"/>
    </source>
</evidence>
<dbReference type="InterPro" id="IPR039425">
    <property type="entry name" value="RNA_pol_sigma-70-like"/>
</dbReference>
<evidence type="ECO:0000313" key="8">
    <source>
        <dbReference type="EMBL" id="AHF25429.1"/>
    </source>
</evidence>
<dbReference type="PANTHER" id="PTHR43133">
    <property type="entry name" value="RNA POLYMERASE ECF-TYPE SIGMA FACTO"/>
    <property type="match status" value="1"/>
</dbReference>
<dbReference type="SUPFAM" id="SSF88659">
    <property type="entry name" value="Sigma3 and sigma4 domains of RNA polymerase sigma factors"/>
    <property type="match status" value="1"/>
</dbReference>
<dbReference type="InterPro" id="IPR014284">
    <property type="entry name" value="RNA_pol_sigma-70_dom"/>
</dbReference>
<evidence type="ECO:0000256" key="2">
    <source>
        <dbReference type="ARBA" id="ARBA00023015"/>
    </source>
</evidence>
<keyword evidence="3" id="KW-0731">Sigma factor</keyword>
<proteinExistence type="inferred from homology"/>
<reference evidence="8" key="1">
    <citation type="journal article" date="2013" name="PLoS ONE">
        <title>Metagenomic insights into the carbohydrate-active enzymes carried by the microorganisms adhering to solid digesta in the rumen of cows.</title>
        <authorList>
            <person name="Wang L."/>
            <person name="Hatem A."/>
            <person name="Catalyurek U.V."/>
            <person name="Morrison M."/>
            <person name="Yu Z."/>
        </authorList>
    </citation>
    <scope>NUCLEOTIDE SEQUENCE</scope>
</reference>
<keyword evidence="2" id="KW-0805">Transcription regulation</keyword>
<evidence type="ECO:0000259" key="7">
    <source>
        <dbReference type="Pfam" id="PF08281"/>
    </source>
</evidence>
<evidence type="ECO:0000259" key="6">
    <source>
        <dbReference type="Pfam" id="PF04542"/>
    </source>
</evidence>
<dbReference type="InterPro" id="IPR013325">
    <property type="entry name" value="RNA_pol_sigma_r2"/>
</dbReference>
<dbReference type="GO" id="GO:0003677">
    <property type="term" value="F:DNA binding"/>
    <property type="evidence" value="ECO:0007669"/>
    <property type="project" value="UniProtKB-KW"/>
</dbReference>
<dbReference type="EMBL" id="KC246836">
    <property type="protein sequence ID" value="AHF25429.1"/>
    <property type="molecule type" value="Genomic_DNA"/>
</dbReference>
<feature type="domain" description="RNA polymerase sigma-70 region 2" evidence="6">
    <location>
        <begin position="16"/>
        <end position="76"/>
    </location>
</feature>
<organism evidence="8">
    <name type="scientific">uncultured bacterium Contig39</name>
    <dbReference type="NCBI Taxonomy" id="1393565"/>
    <lineage>
        <taxon>Bacteria</taxon>
        <taxon>environmental samples</taxon>
    </lineage>
</organism>
<protein>
    <submittedName>
        <fullName evidence="8">RNA polymerase sigma-70 factor</fullName>
    </submittedName>
</protein>
<dbReference type="Gene3D" id="1.10.1740.10">
    <property type="match status" value="1"/>
</dbReference>
<dbReference type="GO" id="GO:0016987">
    <property type="term" value="F:sigma factor activity"/>
    <property type="evidence" value="ECO:0007669"/>
    <property type="project" value="UniProtKB-KW"/>
</dbReference>
<dbReference type="Pfam" id="PF04542">
    <property type="entry name" value="Sigma70_r2"/>
    <property type="match status" value="1"/>
</dbReference>
<dbReference type="Pfam" id="PF08281">
    <property type="entry name" value="Sigma70_r4_2"/>
    <property type="match status" value="1"/>
</dbReference>
<feature type="domain" description="RNA polymerase sigma factor 70 region 4 type 2" evidence="7">
    <location>
        <begin position="104"/>
        <end position="155"/>
    </location>
</feature>